<gene>
    <name evidence="3" type="ORF">GCM10022240_06280</name>
</gene>
<evidence type="ECO:0000313" key="3">
    <source>
        <dbReference type="EMBL" id="GAA3756152.1"/>
    </source>
</evidence>
<keyword evidence="2" id="KW-1133">Transmembrane helix</keyword>
<evidence type="ECO:0000256" key="2">
    <source>
        <dbReference type="SAM" id="Phobius"/>
    </source>
</evidence>
<feature type="compositionally biased region" description="Basic and acidic residues" evidence="1">
    <location>
        <begin position="7"/>
        <end position="18"/>
    </location>
</feature>
<keyword evidence="4" id="KW-1185">Reference proteome</keyword>
<evidence type="ECO:0000313" key="4">
    <source>
        <dbReference type="Proteomes" id="UP001500540"/>
    </source>
</evidence>
<sequence length="206" mass="22950">MPNGNPEGHDEEHQERKRLAFNVGEPRKRESTGDADKDALYGMTFSQFSDIVEHEGNPLHSKALEVQDEMFAPIQESLKSMLAPLSERMQSTFDAISKSSAGVAKLAGVEVGMKPLWKLESNANATEETVAEFASTIHFAANEMQRRQIESLDKLVEYAETEKTERDADKRETARARQWTRSGTVGAWCAVAIPGLIGLLAWLFPR</sequence>
<evidence type="ECO:0000256" key="1">
    <source>
        <dbReference type="SAM" id="MobiDB-lite"/>
    </source>
</evidence>
<accession>A0ABP7G4K4</accession>
<protein>
    <submittedName>
        <fullName evidence="3">Uncharacterized protein</fullName>
    </submittedName>
</protein>
<dbReference type="EMBL" id="BAABAF010000001">
    <property type="protein sequence ID" value="GAA3756152.1"/>
    <property type="molecule type" value="Genomic_DNA"/>
</dbReference>
<keyword evidence="2" id="KW-0472">Membrane</keyword>
<proteinExistence type="predicted"/>
<reference evidence="4" key="1">
    <citation type="journal article" date="2019" name="Int. J. Syst. Evol. Microbiol.">
        <title>The Global Catalogue of Microorganisms (GCM) 10K type strain sequencing project: providing services to taxonomists for standard genome sequencing and annotation.</title>
        <authorList>
            <consortium name="The Broad Institute Genomics Platform"/>
            <consortium name="The Broad Institute Genome Sequencing Center for Infectious Disease"/>
            <person name="Wu L."/>
            <person name="Ma J."/>
        </authorList>
    </citation>
    <scope>NUCLEOTIDE SEQUENCE [LARGE SCALE GENOMIC DNA]</scope>
    <source>
        <strain evidence="4">JCM 16950</strain>
    </source>
</reference>
<keyword evidence="2" id="KW-0812">Transmembrane</keyword>
<comment type="caution">
    <text evidence="3">The sequence shown here is derived from an EMBL/GenBank/DDBJ whole genome shotgun (WGS) entry which is preliminary data.</text>
</comment>
<dbReference type="Proteomes" id="UP001500540">
    <property type="component" value="Unassembled WGS sequence"/>
</dbReference>
<feature type="compositionally biased region" description="Basic and acidic residues" evidence="1">
    <location>
        <begin position="25"/>
        <end position="38"/>
    </location>
</feature>
<feature type="region of interest" description="Disordered" evidence="1">
    <location>
        <begin position="1"/>
        <end position="38"/>
    </location>
</feature>
<dbReference type="RefSeq" id="WP_344780394.1">
    <property type="nucleotide sequence ID" value="NZ_BAABAF010000001.1"/>
</dbReference>
<feature type="transmembrane region" description="Helical" evidence="2">
    <location>
        <begin position="185"/>
        <end position="204"/>
    </location>
</feature>
<name>A0ABP7G4K4_9MICO</name>
<organism evidence="3 4">
    <name type="scientific">Microbacterium kribbense</name>
    <dbReference type="NCBI Taxonomy" id="433645"/>
    <lineage>
        <taxon>Bacteria</taxon>
        <taxon>Bacillati</taxon>
        <taxon>Actinomycetota</taxon>
        <taxon>Actinomycetes</taxon>
        <taxon>Micrococcales</taxon>
        <taxon>Microbacteriaceae</taxon>
        <taxon>Microbacterium</taxon>
    </lineage>
</organism>